<dbReference type="Proteomes" id="UP000828048">
    <property type="component" value="Chromosome 3"/>
</dbReference>
<sequence length="399" mass="43959">MLHSEPSFCIYTSEDGFDGENEKERVEREKLERTVLIGERNEEMGGGEFSFGNKGMDLIEENGEEEEVLSEFQDLGIEEEVQPLSPRMYLATGLGIDSGSIGGAGGGGSGGGFGPECFGGGGGGNVEKYYKRMVVEDPSNPLFLRNYAQLLLSKGDLHGAEEYLFQATLADPNDGEICSSYAKLVWELHRDQDRAMSYFEQATQASPDDSHVLGAYACFLWEIEEEEGNCGRNDNTGIEGDKSLVEVKEKEPISPAGVGGYVADSDTGENIEDHYKRMVEENPGNPLFLRNDAQFLYQSKGDLHGAEEYYSRAILVDPADGEIIARYANLVWELHRDHNKAASYFERAVQATPQDSHVLAAYAKFLWETEGDEEEEQDSPGQNHIQTQVLPAAMTSANA</sequence>
<protein>
    <submittedName>
        <fullName evidence="1">Uncharacterized protein</fullName>
    </submittedName>
</protein>
<evidence type="ECO:0000313" key="1">
    <source>
        <dbReference type="EMBL" id="KAH7856706.1"/>
    </source>
</evidence>
<keyword evidence="2" id="KW-1185">Reference proteome</keyword>
<dbReference type="EMBL" id="CM037153">
    <property type="protein sequence ID" value="KAH7856706.1"/>
    <property type="molecule type" value="Genomic_DNA"/>
</dbReference>
<proteinExistence type="predicted"/>
<evidence type="ECO:0000313" key="2">
    <source>
        <dbReference type="Proteomes" id="UP000828048"/>
    </source>
</evidence>
<organism evidence="1 2">
    <name type="scientific">Vaccinium darrowii</name>
    <dbReference type="NCBI Taxonomy" id="229202"/>
    <lineage>
        <taxon>Eukaryota</taxon>
        <taxon>Viridiplantae</taxon>
        <taxon>Streptophyta</taxon>
        <taxon>Embryophyta</taxon>
        <taxon>Tracheophyta</taxon>
        <taxon>Spermatophyta</taxon>
        <taxon>Magnoliopsida</taxon>
        <taxon>eudicotyledons</taxon>
        <taxon>Gunneridae</taxon>
        <taxon>Pentapetalae</taxon>
        <taxon>asterids</taxon>
        <taxon>Ericales</taxon>
        <taxon>Ericaceae</taxon>
        <taxon>Vaccinioideae</taxon>
        <taxon>Vaccinieae</taxon>
        <taxon>Vaccinium</taxon>
    </lineage>
</organism>
<name>A0ACB7YTF7_9ERIC</name>
<accession>A0ACB7YTF7</accession>
<comment type="caution">
    <text evidence="1">The sequence shown here is derived from an EMBL/GenBank/DDBJ whole genome shotgun (WGS) entry which is preliminary data.</text>
</comment>
<gene>
    <name evidence="1" type="ORF">Vadar_004489</name>
</gene>
<reference evidence="1 2" key="1">
    <citation type="journal article" date="2021" name="Hortic Res">
        <title>High-quality reference genome and annotation aids understanding of berry development for evergreen blueberry (Vaccinium darrowii).</title>
        <authorList>
            <person name="Yu J."/>
            <person name="Hulse-Kemp A.M."/>
            <person name="Babiker E."/>
            <person name="Staton M."/>
        </authorList>
    </citation>
    <scope>NUCLEOTIDE SEQUENCE [LARGE SCALE GENOMIC DNA]</scope>
    <source>
        <strain evidence="2">cv. NJ 8807/NJ 8810</strain>
        <tissue evidence="1">Young leaf</tissue>
    </source>
</reference>